<dbReference type="EMBL" id="BMIS01000003">
    <property type="protein sequence ID" value="GGE64433.1"/>
    <property type="molecule type" value="Genomic_DNA"/>
</dbReference>
<gene>
    <name evidence="2" type="ORF">GCM10011401_09460</name>
</gene>
<keyword evidence="1" id="KW-1133">Transmembrane helix</keyword>
<organism evidence="2 3">
    <name type="scientific">Nesterenkonia cremea</name>
    <dbReference type="NCBI Taxonomy" id="1882340"/>
    <lineage>
        <taxon>Bacteria</taxon>
        <taxon>Bacillati</taxon>
        <taxon>Actinomycetota</taxon>
        <taxon>Actinomycetes</taxon>
        <taxon>Micrococcales</taxon>
        <taxon>Micrococcaceae</taxon>
        <taxon>Nesterenkonia</taxon>
    </lineage>
</organism>
<evidence type="ECO:0000256" key="1">
    <source>
        <dbReference type="SAM" id="Phobius"/>
    </source>
</evidence>
<feature type="transmembrane region" description="Helical" evidence="1">
    <location>
        <begin position="16"/>
        <end position="36"/>
    </location>
</feature>
<sequence length="67" mass="6954">MAEQQNTSTPAPAGVWIYRGIAIAWTAVPRLLIGVGGGGTTAQVRRRGIIATAITAGLPLLIFLLIV</sequence>
<comment type="caution">
    <text evidence="2">The sequence shown here is derived from an EMBL/GenBank/DDBJ whole genome shotgun (WGS) entry which is preliminary data.</text>
</comment>
<dbReference type="AlphaFoldDB" id="A0A917ANV6"/>
<protein>
    <submittedName>
        <fullName evidence="2">Uncharacterized protein</fullName>
    </submittedName>
</protein>
<dbReference type="RefSeq" id="WP_188683214.1">
    <property type="nucleotide sequence ID" value="NZ_BMIS01000003.1"/>
</dbReference>
<keyword evidence="1" id="KW-0812">Transmembrane</keyword>
<evidence type="ECO:0000313" key="2">
    <source>
        <dbReference type="EMBL" id="GGE64433.1"/>
    </source>
</evidence>
<proteinExistence type="predicted"/>
<accession>A0A917ANV6</accession>
<dbReference type="Proteomes" id="UP000633136">
    <property type="component" value="Unassembled WGS sequence"/>
</dbReference>
<keyword evidence="3" id="KW-1185">Reference proteome</keyword>
<reference evidence="2" key="1">
    <citation type="journal article" date="2014" name="Int. J. Syst. Evol. Microbiol.">
        <title>Complete genome sequence of Corynebacterium casei LMG S-19264T (=DSM 44701T), isolated from a smear-ripened cheese.</title>
        <authorList>
            <consortium name="US DOE Joint Genome Institute (JGI-PGF)"/>
            <person name="Walter F."/>
            <person name="Albersmeier A."/>
            <person name="Kalinowski J."/>
            <person name="Ruckert C."/>
        </authorList>
    </citation>
    <scope>NUCLEOTIDE SEQUENCE</scope>
    <source>
        <strain evidence="2">CGMCC 1.15388</strain>
    </source>
</reference>
<evidence type="ECO:0000313" key="3">
    <source>
        <dbReference type="Proteomes" id="UP000633136"/>
    </source>
</evidence>
<feature type="transmembrane region" description="Helical" evidence="1">
    <location>
        <begin position="48"/>
        <end position="66"/>
    </location>
</feature>
<reference evidence="2" key="2">
    <citation type="submission" date="2020-09" db="EMBL/GenBank/DDBJ databases">
        <authorList>
            <person name="Sun Q."/>
            <person name="Zhou Y."/>
        </authorList>
    </citation>
    <scope>NUCLEOTIDE SEQUENCE</scope>
    <source>
        <strain evidence="2">CGMCC 1.15388</strain>
    </source>
</reference>
<name>A0A917ANV6_9MICC</name>
<keyword evidence="1" id="KW-0472">Membrane</keyword>